<dbReference type="OrthoDB" id="285219at2759"/>
<accession>A0A5C3ESX6</accession>
<organism evidence="2 3">
    <name type="scientific">Pseudozyma flocculosa</name>
    <dbReference type="NCBI Taxonomy" id="84751"/>
    <lineage>
        <taxon>Eukaryota</taxon>
        <taxon>Fungi</taxon>
        <taxon>Dikarya</taxon>
        <taxon>Basidiomycota</taxon>
        <taxon>Ustilaginomycotina</taxon>
        <taxon>Ustilaginomycetes</taxon>
        <taxon>Ustilaginales</taxon>
        <taxon>Ustilaginaceae</taxon>
        <taxon>Pseudozyma</taxon>
    </lineage>
</organism>
<dbReference type="AlphaFoldDB" id="A0A5C3ESX6"/>
<dbReference type="Proteomes" id="UP000323386">
    <property type="component" value="Unassembled WGS sequence"/>
</dbReference>
<name>A0A5C3ESX6_9BASI</name>
<dbReference type="InterPro" id="IPR038922">
    <property type="entry name" value="HYPK_UBA"/>
</dbReference>
<feature type="domain" description="Nascent polypeptide-associated complex subunit alpha-like UBA" evidence="1">
    <location>
        <begin position="56"/>
        <end position="93"/>
    </location>
</feature>
<proteinExistence type="predicted"/>
<reference evidence="2 3" key="1">
    <citation type="submission" date="2018-03" db="EMBL/GenBank/DDBJ databases">
        <authorList>
            <person name="Guldener U."/>
        </authorList>
    </citation>
    <scope>NUCLEOTIDE SEQUENCE [LARGE SCALE GENOMIC DNA]</scope>
    <source>
        <strain evidence="2 3">DAOM196992</strain>
    </source>
</reference>
<keyword evidence="3" id="KW-1185">Reference proteome</keyword>
<gene>
    <name evidence="2" type="ORF">PSFLO_00613</name>
</gene>
<dbReference type="InterPro" id="IPR044034">
    <property type="entry name" value="NAC-like_UBA"/>
</dbReference>
<dbReference type="Pfam" id="PF19026">
    <property type="entry name" value="UBA_HYPK"/>
    <property type="match status" value="1"/>
</dbReference>
<sequence length="101" mass="10810">MSKPQAEVIQEWADADSDGYTFERGRMEKNVQAICFGDNAAVLPASIAQGPSAGLKLKKEDVDLLTNQLLLSRPAAEAALAKNGGDLEKTLADVVMPPPDW</sequence>
<evidence type="ECO:0000259" key="1">
    <source>
        <dbReference type="Pfam" id="PF19026"/>
    </source>
</evidence>
<evidence type="ECO:0000313" key="3">
    <source>
        <dbReference type="Proteomes" id="UP000323386"/>
    </source>
</evidence>
<evidence type="ECO:0000313" key="2">
    <source>
        <dbReference type="EMBL" id="SPO35142.1"/>
    </source>
</evidence>
<dbReference type="CDD" id="cd14361">
    <property type="entry name" value="UBA_HYPK"/>
    <property type="match status" value="1"/>
</dbReference>
<dbReference type="EMBL" id="OOIP01000001">
    <property type="protein sequence ID" value="SPO35142.1"/>
    <property type="molecule type" value="Genomic_DNA"/>
</dbReference>
<protein>
    <recommendedName>
        <fullName evidence="1">Nascent polypeptide-associated complex subunit alpha-like UBA domain-containing protein</fullName>
    </recommendedName>
</protein>